<evidence type="ECO:0000259" key="19">
    <source>
        <dbReference type="PROSITE" id="PS51762"/>
    </source>
</evidence>
<dbReference type="Pfam" id="PF00722">
    <property type="entry name" value="Glyco_hydro_16"/>
    <property type="match status" value="1"/>
</dbReference>
<dbReference type="GO" id="GO:0016020">
    <property type="term" value="C:membrane"/>
    <property type="evidence" value="ECO:0007669"/>
    <property type="project" value="UniProtKB-SubCell"/>
</dbReference>
<evidence type="ECO:0000256" key="17">
    <source>
        <dbReference type="SAM" id="Phobius"/>
    </source>
</evidence>
<evidence type="ECO:0000256" key="13">
    <source>
        <dbReference type="ARBA" id="ARBA00038074"/>
    </source>
</evidence>
<evidence type="ECO:0000256" key="10">
    <source>
        <dbReference type="ARBA" id="ARBA00023180"/>
    </source>
</evidence>
<keyword evidence="12" id="KW-0961">Cell wall biogenesis/degradation</keyword>
<gene>
    <name evidence="20" type="ORF">BP6252_00258</name>
</gene>
<keyword evidence="11" id="KW-0326">Glycosidase</keyword>
<feature type="chain" id="PRO_5017715788" description="chitinase" evidence="18">
    <location>
        <begin position="22"/>
        <end position="561"/>
    </location>
</feature>
<keyword evidence="9" id="KW-1015">Disulfide bond</keyword>
<evidence type="ECO:0000256" key="7">
    <source>
        <dbReference type="ARBA" id="ARBA00022801"/>
    </source>
</evidence>
<evidence type="ECO:0000313" key="21">
    <source>
        <dbReference type="Proteomes" id="UP000256645"/>
    </source>
</evidence>
<name>A0A3D8SPK2_9HELO</name>
<dbReference type="InterPro" id="IPR050546">
    <property type="entry name" value="Glycosyl_Hydrlase_16"/>
</dbReference>
<dbReference type="PANTHER" id="PTHR10963">
    <property type="entry name" value="GLYCOSYL HYDROLASE-RELATED"/>
    <property type="match status" value="1"/>
</dbReference>
<feature type="transmembrane region" description="Helical" evidence="17">
    <location>
        <begin position="350"/>
        <end position="371"/>
    </location>
</feature>
<keyword evidence="10" id="KW-0325">Glycoprotein</keyword>
<comment type="catalytic activity">
    <reaction evidence="1">
        <text>Random endo-hydrolysis of N-acetyl-beta-D-glucosaminide (1-&gt;4)-beta-linkages in chitin and chitodextrins.</text>
        <dbReference type="EC" id="3.2.1.14"/>
    </reaction>
</comment>
<dbReference type="AlphaFoldDB" id="A0A3D8SPK2"/>
<dbReference type="PROSITE" id="PS51762">
    <property type="entry name" value="GH16_2"/>
    <property type="match status" value="1"/>
</dbReference>
<dbReference type="EC" id="3.2.1.14" evidence="3"/>
<evidence type="ECO:0000256" key="5">
    <source>
        <dbReference type="ARBA" id="ARBA00022679"/>
    </source>
</evidence>
<evidence type="ECO:0000256" key="14">
    <source>
        <dbReference type="ARBA" id="ARBA00093308"/>
    </source>
</evidence>
<evidence type="ECO:0000256" key="2">
    <source>
        <dbReference type="ARBA" id="ARBA00004370"/>
    </source>
</evidence>
<keyword evidence="5" id="KW-0808">Transferase</keyword>
<evidence type="ECO:0000256" key="16">
    <source>
        <dbReference type="SAM" id="MobiDB-lite"/>
    </source>
</evidence>
<dbReference type="EMBL" id="PDLM01000001">
    <property type="protein sequence ID" value="RDW88226.1"/>
    <property type="molecule type" value="Genomic_DNA"/>
</dbReference>
<feature type="coiled-coil region" evidence="15">
    <location>
        <begin position="374"/>
        <end position="405"/>
    </location>
</feature>
<dbReference type="InterPro" id="IPR000757">
    <property type="entry name" value="Beta-glucanase-like"/>
</dbReference>
<dbReference type="GO" id="GO:0031505">
    <property type="term" value="P:fungal-type cell wall organization"/>
    <property type="evidence" value="ECO:0007669"/>
    <property type="project" value="TreeGrafter"/>
</dbReference>
<comment type="caution">
    <text evidence="20">The sequence shown here is derived from an EMBL/GenBank/DDBJ whole genome shotgun (WGS) entry which is preliminary data.</text>
</comment>
<dbReference type="CDD" id="cd02183">
    <property type="entry name" value="GH16_fungal_CRH1_transglycosylase"/>
    <property type="match status" value="1"/>
</dbReference>
<dbReference type="Gene3D" id="2.60.120.200">
    <property type="match status" value="1"/>
</dbReference>
<evidence type="ECO:0000256" key="11">
    <source>
        <dbReference type="ARBA" id="ARBA00023295"/>
    </source>
</evidence>
<dbReference type="GO" id="GO:0005975">
    <property type="term" value="P:carbohydrate metabolic process"/>
    <property type="evidence" value="ECO:0007669"/>
    <property type="project" value="InterPro"/>
</dbReference>
<proteinExistence type="inferred from homology"/>
<sequence>MHFSTLSLVAGLSTLLAPVLAQTWSSCNPMNTTCPANPALGESYNFNFSSAQFLKESWNITAGSLSYGDQGTEFTVAKQGDSPTVQSNFYIFFGSVSVVMKAATGQGIVSSIVLESDDLDEVDWEFMGGNNTSAETNYFGKGNTTSYDRAIYYGVDNPTGSFHNYTVDWTSDRIEWLIDGTLVRTLAYADALGGENFPQTPMNIRIGIWAGGDPTNSQGTIEWAGGATDYAGCPYTMYVSHVNIQDYSTGSAYNWGDKSGSYKSIDIIPGTSVAAANIANPNAVSSSDSSSSSSSSSSSGSSSIGSSVDSGSSSGTSSSGNSTSTSSTSSNPVVSAADKWKALPTSTKTAVYAGSGAAAAILLSAAIFFCARQRRAGRRERDAYNAKIEKEREEAYRDQMELREQGLGGWDSQRALGEDSLGGWAGNASNMEKSGQVPPVPKLPGNVSVNEVPRSGTPGTGMGIDRGMARSPAGTIVSPIPQSPARGNWNGGNDGGFNSNIDTAYHGGYGGNRSPASQGDFDFGGQQPVWAQQPQQSWPQQQPQQQSERTFPRSHQGYQQF</sequence>
<evidence type="ECO:0000256" key="18">
    <source>
        <dbReference type="SAM" id="SignalP"/>
    </source>
</evidence>
<accession>A0A3D8SPK2</accession>
<reference evidence="20 21" key="1">
    <citation type="journal article" date="2018" name="IMA Fungus">
        <title>IMA Genome-F 9: Draft genome sequence of Annulohypoxylon stygium, Aspergillus mulundensis, Berkeleyomyces basicola (syn. Thielaviopsis basicola), Ceratocystis smalleyi, two Cercospora beticola strains, Coleophoma cylindrospora, Fusarium fracticaudum, Phialophora cf. hyalina, and Morchella septimelata.</title>
        <authorList>
            <person name="Wingfield B.D."/>
            <person name="Bills G.F."/>
            <person name="Dong Y."/>
            <person name="Huang W."/>
            <person name="Nel W.J."/>
            <person name="Swalarsk-Parry B.S."/>
            <person name="Vaghefi N."/>
            <person name="Wilken P.M."/>
            <person name="An Z."/>
            <person name="de Beer Z.W."/>
            <person name="De Vos L."/>
            <person name="Chen L."/>
            <person name="Duong T.A."/>
            <person name="Gao Y."/>
            <person name="Hammerbacher A."/>
            <person name="Kikkert J.R."/>
            <person name="Li Y."/>
            <person name="Li H."/>
            <person name="Li K."/>
            <person name="Li Q."/>
            <person name="Liu X."/>
            <person name="Ma X."/>
            <person name="Naidoo K."/>
            <person name="Pethybridge S.J."/>
            <person name="Sun J."/>
            <person name="Steenkamp E.T."/>
            <person name="van der Nest M.A."/>
            <person name="van Wyk S."/>
            <person name="Wingfield M.J."/>
            <person name="Xiong C."/>
            <person name="Yue Q."/>
            <person name="Zhang X."/>
        </authorList>
    </citation>
    <scope>NUCLEOTIDE SEQUENCE [LARGE SCALE GENOMIC DNA]</scope>
    <source>
        <strain evidence="20 21">BP6252</strain>
    </source>
</reference>
<feature type="compositionally biased region" description="Low complexity" evidence="16">
    <location>
        <begin position="526"/>
        <end position="547"/>
    </location>
</feature>
<evidence type="ECO:0000256" key="4">
    <source>
        <dbReference type="ARBA" id="ARBA00022676"/>
    </source>
</evidence>
<evidence type="ECO:0000256" key="8">
    <source>
        <dbReference type="ARBA" id="ARBA00023136"/>
    </source>
</evidence>
<keyword evidence="8 17" id="KW-0472">Membrane</keyword>
<dbReference type="PANTHER" id="PTHR10963:SF27">
    <property type="entry name" value="GLYCOSIDASE-RELATED"/>
    <property type="match status" value="1"/>
</dbReference>
<keyword evidence="7" id="KW-0378">Hydrolase</keyword>
<protein>
    <recommendedName>
        <fullName evidence="3">chitinase</fullName>
        <ecNumber evidence="3">3.2.1.14</ecNumber>
    </recommendedName>
</protein>
<evidence type="ECO:0000256" key="12">
    <source>
        <dbReference type="ARBA" id="ARBA00023316"/>
    </source>
</evidence>
<dbReference type="GO" id="GO:0008843">
    <property type="term" value="F:endochitinase activity"/>
    <property type="evidence" value="ECO:0007669"/>
    <property type="project" value="UniProtKB-EC"/>
</dbReference>
<keyword evidence="15" id="KW-0175">Coiled coil</keyword>
<organism evidence="20 21">
    <name type="scientific">Coleophoma cylindrospora</name>
    <dbReference type="NCBI Taxonomy" id="1849047"/>
    <lineage>
        <taxon>Eukaryota</taxon>
        <taxon>Fungi</taxon>
        <taxon>Dikarya</taxon>
        <taxon>Ascomycota</taxon>
        <taxon>Pezizomycotina</taxon>
        <taxon>Leotiomycetes</taxon>
        <taxon>Helotiales</taxon>
        <taxon>Dermateaceae</taxon>
        <taxon>Coleophoma</taxon>
    </lineage>
</organism>
<feature type="compositionally biased region" description="Low complexity" evidence="16">
    <location>
        <begin position="283"/>
        <end position="330"/>
    </location>
</feature>
<evidence type="ECO:0000256" key="6">
    <source>
        <dbReference type="ARBA" id="ARBA00022729"/>
    </source>
</evidence>
<dbReference type="STRING" id="1849047.A0A3D8SPK2"/>
<keyword evidence="17" id="KW-0812">Transmembrane</keyword>
<dbReference type="GO" id="GO:0009277">
    <property type="term" value="C:fungal-type cell wall"/>
    <property type="evidence" value="ECO:0007669"/>
    <property type="project" value="TreeGrafter"/>
</dbReference>
<keyword evidence="4" id="KW-0328">Glycosyltransferase</keyword>
<feature type="domain" description="GH16" evidence="19">
    <location>
        <begin position="22"/>
        <end position="239"/>
    </location>
</feature>
<dbReference type="Proteomes" id="UP000256645">
    <property type="component" value="Unassembled WGS sequence"/>
</dbReference>
<comment type="subcellular location">
    <subcellularLocation>
        <location evidence="2">Membrane</location>
    </subcellularLocation>
</comment>
<feature type="region of interest" description="Disordered" evidence="16">
    <location>
        <begin position="283"/>
        <end position="333"/>
    </location>
</feature>
<comment type="similarity">
    <text evidence="13">Belongs to the glycosyl hydrolase 16 family. CRH1 subfamily.</text>
</comment>
<keyword evidence="6 18" id="KW-0732">Signal</keyword>
<keyword evidence="21" id="KW-1185">Reference proteome</keyword>
<dbReference type="OrthoDB" id="4781at2759"/>
<comment type="function">
    <text evidence="14">Dual chitinase/transglycosylase that plays a role in cell wall architecture. Chitinase and transglycosylase activities are coupled. Required for the polysaccharide cross-linking at the septa and the cell wall. More specifically, transfers chitin to 1,6-beta-glucan in the cell wall.</text>
</comment>
<evidence type="ECO:0000256" key="15">
    <source>
        <dbReference type="SAM" id="Coils"/>
    </source>
</evidence>
<dbReference type="InterPro" id="IPR013320">
    <property type="entry name" value="ConA-like_dom_sf"/>
</dbReference>
<dbReference type="GO" id="GO:0016757">
    <property type="term" value="F:glycosyltransferase activity"/>
    <property type="evidence" value="ECO:0007669"/>
    <property type="project" value="UniProtKB-KW"/>
</dbReference>
<feature type="region of interest" description="Disordered" evidence="16">
    <location>
        <begin position="431"/>
        <end position="561"/>
    </location>
</feature>
<evidence type="ECO:0000256" key="3">
    <source>
        <dbReference type="ARBA" id="ARBA00012729"/>
    </source>
</evidence>
<dbReference type="FunFam" id="2.60.120.200:FF:000152">
    <property type="entry name" value="Cell wall glucanase"/>
    <property type="match status" value="1"/>
</dbReference>
<keyword evidence="17" id="KW-1133">Transmembrane helix</keyword>
<feature type="signal peptide" evidence="18">
    <location>
        <begin position="1"/>
        <end position="21"/>
    </location>
</feature>
<evidence type="ECO:0000256" key="1">
    <source>
        <dbReference type="ARBA" id="ARBA00000822"/>
    </source>
</evidence>
<dbReference type="SUPFAM" id="SSF49899">
    <property type="entry name" value="Concanavalin A-like lectins/glucanases"/>
    <property type="match status" value="1"/>
</dbReference>
<evidence type="ECO:0000256" key="9">
    <source>
        <dbReference type="ARBA" id="ARBA00023157"/>
    </source>
</evidence>
<evidence type="ECO:0000313" key="20">
    <source>
        <dbReference type="EMBL" id="RDW88226.1"/>
    </source>
</evidence>